<dbReference type="SUPFAM" id="SSF51905">
    <property type="entry name" value="FAD/NAD(P)-binding domain"/>
    <property type="match status" value="1"/>
</dbReference>
<dbReference type="InterPro" id="IPR002937">
    <property type="entry name" value="Amino_oxidase"/>
</dbReference>
<name>A0ABV6HNT2_9SPHI</name>
<dbReference type="InterPro" id="IPR014105">
    <property type="entry name" value="Carotenoid/retinoid_OxRdtase"/>
</dbReference>
<evidence type="ECO:0000256" key="3">
    <source>
        <dbReference type="ARBA" id="ARBA00022746"/>
    </source>
</evidence>
<keyword evidence="3 5" id="KW-0125">Carotenoid biosynthesis</keyword>
<comment type="similarity">
    <text evidence="2 5">Belongs to the carotenoid/retinoid oxidoreductase family.</text>
</comment>
<proteinExistence type="inferred from homology"/>
<evidence type="ECO:0000313" key="8">
    <source>
        <dbReference type="Proteomes" id="UP001589774"/>
    </source>
</evidence>
<dbReference type="PANTHER" id="PTHR43734">
    <property type="entry name" value="PHYTOENE DESATURASE"/>
    <property type="match status" value="1"/>
</dbReference>
<evidence type="ECO:0000256" key="1">
    <source>
        <dbReference type="ARBA" id="ARBA00004829"/>
    </source>
</evidence>
<keyword evidence="4 5" id="KW-0560">Oxidoreductase</keyword>
<keyword evidence="8" id="KW-1185">Reference proteome</keyword>
<dbReference type="PROSITE" id="PS51257">
    <property type="entry name" value="PROKAR_LIPOPROTEIN"/>
    <property type="match status" value="1"/>
</dbReference>
<organism evidence="7 8">
    <name type="scientific">Olivibacter oleidegradans</name>
    <dbReference type="NCBI Taxonomy" id="760123"/>
    <lineage>
        <taxon>Bacteria</taxon>
        <taxon>Pseudomonadati</taxon>
        <taxon>Bacteroidota</taxon>
        <taxon>Sphingobacteriia</taxon>
        <taxon>Sphingobacteriales</taxon>
        <taxon>Sphingobacteriaceae</taxon>
        <taxon>Olivibacter</taxon>
    </lineage>
</organism>
<dbReference type="Pfam" id="PF01593">
    <property type="entry name" value="Amino_oxidase"/>
    <property type="match status" value="1"/>
</dbReference>
<dbReference type="Gene3D" id="3.50.50.60">
    <property type="entry name" value="FAD/NAD(P)-binding domain"/>
    <property type="match status" value="2"/>
</dbReference>
<dbReference type="PANTHER" id="PTHR43734:SF1">
    <property type="entry name" value="PHYTOENE DESATURASE"/>
    <property type="match status" value="1"/>
</dbReference>
<evidence type="ECO:0000256" key="2">
    <source>
        <dbReference type="ARBA" id="ARBA00006046"/>
    </source>
</evidence>
<dbReference type="InterPro" id="IPR036188">
    <property type="entry name" value="FAD/NAD-bd_sf"/>
</dbReference>
<evidence type="ECO:0000256" key="5">
    <source>
        <dbReference type="RuleBase" id="RU362075"/>
    </source>
</evidence>
<dbReference type="Proteomes" id="UP001589774">
    <property type="component" value="Unassembled WGS sequence"/>
</dbReference>
<dbReference type="NCBIfam" id="TIGR02734">
    <property type="entry name" value="crtI_fam"/>
    <property type="match status" value="1"/>
</dbReference>
<evidence type="ECO:0000259" key="6">
    <source>
        <dbReference type="Pfam" id="PF01593"/>
    </source>
</evidence>
<feature type="domain" description="Amine oxidase" evidence="6">
    <location>
        <begin position="15"/>
        <end position="485"/>
    </location>
</feature>
<accession>A0ABV6HNT2</accession>
<dbReference type="PRINTS" id="PR00419">
    <property type="entry name" value="ADXRDTASE"/>
</dbReference>
<dbReference type="RefSeq" id="WP_130856788.1">
    <property type="nucleotide sequence ID" value="NZ_JBHLWO010000002.1"/>
</dbReference>
<comment type="caution">
    <text evidence="7">The sequence shown here is derived from an EMBL/GenBank/DDBJ whole genome shotgun (WGS) entry which is preliminary data.</text>
</comment>
<sequence>MTHKKPSISIIGAGISGMVASCYLQKKGYQVTVYEKNLEPGGRVRNFTNKGFTFDMGPSWYWMPEVFEQFFSDFGKKISNYYELIRLEPSYSVYFNDGKFEVPSSIEGLGEKFEKLEPGSAGRLRYYIKDAREKYEIGMHRFALKPALRFDEFLSKDIYTLLRRLQPLRNMEQHVNRYFEHPKIRRIMQFPVIFLGAMPEKIPAMYSLMNYADIVLGTWYPRGGMSRIVSAIYALALELGVTFRFNVDIDHIEVSLGKANYLNSYDERLSTDLVIGAGDYHHIEQLLPVNYQQYSEQYWESRSMAPSCLLYYIGINKRLDLNHHNLFFDTDFENHASSLYKNPSWPEKPLFYACAPSVSDPSVAPSGCENLFLLVPIAAGLKGDDPSLRAKYFKHLMSRLEHHLKTDITDHVIYYKDYSIQEFITDYHAYLGNAYGLANTLKQTAFGKPRLRSKKVENLFYCGQLTVPGPGLPPSILSGKMVAEQADQYLAKQKGVIIS</sequence>
<comment type="pathway">
    <text evidence="1 5">Carotenoid biosynthesis.</text>
</comment>
<gene>
    <name evidence="7" type="ORF">ACFFI0_19530</name>
</gene>
<dbReference type="EMBL" id="JBHLWO010000002">
    <property type="protein sequence ID" value="MFC0320526.1"/>
    <property type="molecule type" value="Genomic_DNA"/>
</dbReference>
<reference evidence="7 8" key="1">
    <citation type="submission" date="2024-09" db="EMBL/GenBank/DDBJ databases">
        <authorList>
            <person name="Sun Q."/>
            <person name="Mori K."/>
        </authorList>
    </citation>
    <scope>NUCLEOTIDE SEQUENCE [LARGE SCALE GENOMIC DNA]</scope>
    <source>
        <strain evidence="7 8">CCM 7765</strain>
    </source>
</reference>
<evidence type="ECO:0000313" key="7">
    <source>
        <dbReference type="EMBL" id="MFC0320526.1"/>
    </source>
</evidence>
<evidence type="ECO:0000256" key="4">
    <source>
        <dbReference type="ARBA" id="ARBA00023002"/>
    </source>
</evidence>
<protein>
    <submittedName>
        <fullName evidence="7">Phytoene desaturase family protein</fullName>
    </submittedName>
</protein>